<sequence length="185" mass="19505">MEQNVHEDVTTTATSPARPLVIGGLIAAVGQFTGISLVIGGMPISVFGFAVLTVVFSVVGLVLARNGTPSVHGIRPYHGCAHRVVAGTGCAHGRVRSHESVALAQLAPVAEGDLPRQAVAGLLHVQLGADHPSVAFVGNELQQMQHWTALARECFQRLGIQPQELLEFGRRHLGPESAIAGYFPI</sequence>
<dbReference type="EMBL" id="FNFB01000011">
    <property type="protein sequence ID" value="SDK78791.1"/>
    <property type="molecule type" value="Genomic_DNA"/>
</dbReference>
<gene>
    <name evidence="2" type="ORF">SAMN05421874_111104</name>
</gene>
<keyword evidence="1" id="KW-1133">Transmembrane helix</keyword>
<accession>A0A1G9ERW7</accession>
<dbReference type="Proteomes" id="UP000198683">
    <property type="component" value="Unassembled WGS sequence"/>
</dbReference>
<reference evidence="2 3" key="1">
    <citation type="submission" date="2016-10" db="EMBL/GenBank/DDBJ databases">
        <authorList>
            <person name="de Groot N.N."/>
        </authorList>
    </citation>
    <scope>NUCLEOTIDE SEQUENCE [LARGE SCALE GENOMIC DNA]</scope>
    <source>
        <strain evidence="2 3">CGMCC 4.5681</strain>
    </source>
</reference>
<feature type="transmembrane region" description="Helical" evidence="1">
    <location>
        <begin position="46"/>
        <end position="64"/>
    </location>
</feature>
<keyword evidence="3" id="KW-1185">Reference proteome</keyword>
<evidence type="ECO:0000313" key="3">
    <source>
        <dbReference type="Proteomes" id="UP000198683"/>
    </source>
</evidence>
<dbReference type="STRING" id="683260.SAMN05421874_111104"/>
<keyword evidence="1" id="KW-0812">Transmembrane</keyword>
<organism evidence="2 3">
    <name type="scientific">Nonomuraea maritima</name>
    <dbReference type="NCBI Taxonomy" id="683260"/>
    <lineage>
        <taxon>Bacteria</taxon>
        <taxon>Bacillati</taxon>
        <taxon>Actinomycetota</taxon>
        <taxon>Actinomycetes</taxon>
        <taxon>Streptosporangiales</taxon>
        <taxon>Streptosporangiaceae</taxon>
        <taxon>Nonomuraea</taxon>
    </lineage>
</organism>
<keyword evidence="1" id="KW-0472">Membrane</keyword>
<proteinExistence type="predicted"/>
<name>A0A1G9ERW7_9ACTN</name>
<dbReference type="AlphaFoldDB" id="A0A1G9ERW7"/>
<evidence type="ECO:0000313" key="2">
    <source>
        <dbReference type="EMBL" id="SDK78791.1"/>
    </source>
</evidence>
<evidence type="ECO:0000256" key="1">
    <source>
        <dbReference type="SAM" id="Phobius"/>
    </source>
</evidence>
<feature type="transmembrane region" description="Helical" evidence="1">
    <location>
        <begin position="20"/>
        <end position="39"/>
    </location>
</feature>
<protein>
    <submittedName>
        <fullName evidence="2">Uncharacterized protein</fullName>
    </submittedName>
</protein>